<dbReference type="EMBL" id="JACGWN010000129">
    <property type="protein sequence ID" value="KAL0386503.1"/>
    <property type="molecule type" value="Genomic_DNA"/>
</dbReference>
<evidence type="ECO:0000313" key="2">
    <source>
        <dbReference type="EMBL" id="KAL0386359.1"/>
    </source>
</evidence>
<evidence type="ECO:0000259" key="1">
    <source>
        <dbReference type="Pfam" id="PF03101"/>
    </source>
</evidence>
<evidence type="ECO:0000313" key="5">
    <source>
        <dbReference type="EMBL" id="KAL0428051.1"/>
    </source>
</evidence>
<protein>
    <submittedName>
        <fullName evidence="2">Protein FAR-RED IMPAIRED RESPONSE 1</fullName>
    </submittedName>
</protein>
<reference evidence="2" key="2">
    <citation type="journal article" date="2024" name="Plant">
        <title>Genomic evolution and insights into agronomic trait innovations of Sesamum species.</title>
        <authorList>
            <person name="Miao H."/>
            <person name="Wang L."/>
            <person name="Qu L."/>
            <person name="Liu H."/>
            <person name="Sun Y."/>
            <person name="Le M."/>
            <person name="Wang Q."/>
            <person name="Wei S."/>
            <person name="Zheng Y."/>
            <person name="Lin W."/>
            <person name="Duan Y."/>
            <person name="Cao H."/>
            <person name="Xiong S."/>
            <person name="Wang X."/>
            <person name="Wei L."/>
            <person name="Li C."/>
            <person name="Ma Q."/>
            <person name="Ju M."/>
            <person name="Zhao R."/>
            <person name="Li G."/>
            <person name="Mu C."/>
            <person name="Tian Q."/>
            <person name="Mei H."/>
            <person name="Zhang T."/>
            <person name="Gao T."/>
            <person name="Zhang H."/>
        </authorList>
    </citation>
    <scope>NUCLEOTIDE SEQUENCE</scope>
    <source>
        <strain evidence="2">KEN1</strain>
    </source>
</reference>
<feature type="domain" description="FAR1" evidence="1">
    <location>
        <begin position="67"/>
        <end position="154"/>
    </location>
</feature>
<organism evidence="2">
    <name type="scientific">Sesamum latifolium</name>
    <dbReference type="NCBI Taxonomy" id="2727402"/>
    <lineage>
        <taxon>Eukaryota</taxon>
        <taxon>Viridiplantae</taxon>
        <taxon>Streptophyta</taxon>
        <taxon>Embryophyta</taxon>
        <taxon>Tracheophyta</taxon>
        <taxon>Spermatophyta</taxon>
        <taxon>Magnoliopsida</taxon>
        <taxon>eudicotyledons</taxon>
        <taxon>Gunneridae</taxon>
        <taxon>Pentapetalae</taxon>
        <taxon>asterids</taxon>
        <taxon>lamiids</taxon>
        <taxon>Lamiales</taxon>
        <taxon>Pedaliaceae</taxon>
        <taxon>Sesamum</taxon>
    </lineage>
</organism>
<dbReference type="AlphaFoldDB" id="A0AAW2S2P6"/>
<dbReference type="PANTHER" id="PTHR47718">
    <property type="entry name" value="OS01G0519700 PROTEIN"/>
    <property type="match status" value="1"/>
</dbReference>
<name>A0AAW2S2P6_9LAMI</name>
<evidence type="ECO:0000313" key="3">
    <source>
        <dbReference type="EMBL" id="KAL0386503.1"/>
    </source>
</evidence>
<sequence length="235" mass="26999">MKPDFCVDLTPHRKLDFCSNKENKEKEVVFLEENGGERLINKCHSTISKEKIPKVGMEFDSEEEAYNFYNEYAKAIEFGIRRQNIHNDANGRIIDRTFCCACQGHRKKDKRDASVKSHRPETRTGCIAMMKINDRYTGKYKVINFIADHNDHDLVSPSKTHFLRSHRCITDVQALQADDISSSGIAPKAGYYLMSKQVGGHENIGFIFEDYKNYLRSKRTVEMKVGDTGGVLEYL</sequence>
<gene>
    <name evidence="5" type="ORF">Slati_2979900</name>
    <name evidence="4" type="ORF">Slati_4598200</name>
    <name evidence="3" type="ORF">Slati_4598900</name>
    <name evidence="2" type="ORF">Slati_4605700</name>
</gene>
<dbReference type="EMBL" id="JACGWN010000010">
    <property type="protein sequence ID" value="KAL0428051.1"/>
    <property type="molecule type" value="Genomic_DNA"/>
</dbReference>
<accession>A0AAW2S2P6</accession>
<comment type="caution">
    <text evidence="2">The sequence shown here is derived from an EMBL/GenBank/DDBJ whole genome shotgun (WGS) entry which is preliminary data.</text>
</comment>
<proteinExistence type="predicted"/>
<dbReference type="EMBL" id="JACGWN010000197">
    <property type="protein sequence ID" value="KAL0386359.1"/>
    <property type="molecule type" value="Genomic_DNA"/>
</dbReference>
<evidence type="ECO:0000313" key="4">
    <source>
        <dbReference type="EMBL" id="KAL0386512.1"/>
    </source>
</evidence>
<dbReference type="Pfam" id="PF03101">
    <property type="entry name" value="FAR1"/>
    <property type="match status" value="1"/>
</dbReference>
<reference evidence="2" key="1">
    <citation type="submission" date="2020-06" db="EMBL/GenBank/DDBJ databases">
        <authorList>
            <person name="Li T."/>
            <person name="Hu X."/>
            <person name="Zhang T."/>
            <person name="Song X."/>
            <person name="Zhang H."/>
            <person name="Dai N."/>
            <person name="Sheng W."/>
            <person name="Hou X."/>
            <person name="Wei L."/>
        </authorList>
    </citation>
    <scope>NUCLEOTIDE SEQUENCE</scope>
    <source>
        <strain evidence="2">KEN1</strain>
        <tissue evidence="2">Leaf</tissue>
    </source>
</reference>
<dbReference type="InterPro" id="IPR004330">
    <property type="entry name" value="FAR1_DNA_bnd_dom"/>
</dbReference>
<dbReference type="EMBL" id="JACGWN010000127">
    <property type="protein sequence ID" value="KAL0386512.1"/>
    <property type="molecule type" value="Genomic_DNA"/>
</dbReference>